<keyword evidence="7" id="KW-1185">Reference proteome</keyword>
<dbReference type="Pfam" id="PF09084">
    <property type="entry name" value="NMT1"/>
    <property type="match status" value="1"/>
</dbReference>
<dbReference type="Proteomes" id="UP000254575">
    <property type="component" value="Unassembled WGS sequence"/>
</dbReference>
<evidence type="ECO:0000313" key="7">
    <source>
        <dbReference type="Proteomes" id="UP000254575"/>
    </source>
</evidence>
<accession>A0A380MUK6</accession>
<protein>
    <submittedName>
        <fullName evidence="6">ABC-type taurine transport system, periplasmic component</fullName>
    </submittedName>
</protein>
<dbReference type="GO" id="GO:0042918">
    <property type="term" value="P:alkanesulfonate transmembrane transport"/>
    <property type="evidence" value="ECO:0007669"/>
    <property type="project" value="TreeGrafter"/>
</dbReference>
<organism evidence="6 7">
    <name type="scientific">Suttonella indologenes</name>
    <dbReference type="NCBI Taxonomy" id="13276"/>
    <lineage>
        <taxon>Bacteria</taxon>
        <taxon>Pseudomonadati</taxon>
        <taxon>Pseudomonadota</taxon>
        <taxon>Gammaproteobacteria</taxon>
        <taxon>Cardiobacteriales</taxon>
        <taxon>Cardiobacteriaceae</taxon>
        <taxon>Suttonella</taxon>
    </lineage>
</organism>
<comment type="subcellular location">
    <subcellularLocation>
        <location evidence="1">Periplasm</location>
    </subcellularLocation>
</comment>
<feature type="signal peptide" evidence="4">
    <location>
        <begin position="1"/>
        <end position="20"/>
    </location>
</feature>
<sequence length="333" mass="35439">MKTGKMLALAAALLSVQVWAEAIKVGYISLPAHGANFIAKERGYFAEQGLEAEMVRFQSAQQMAVAIASGDVDYGITSITGGLLNLAARGDAVRIFGGSLMEDPSVEGQVILASNQAYEEGLQSPKDLAGKRWAVTTAGSSFSYMGGQIAAAAGADAKSLKMIPFNGIPTITAALSTGQVDAWSIQPAIAQRLIDKGEAKVIGKVADYLPDYQVTVLFTSTKNVQEKPNQVKGFKTAYARAIADYNKVLVEHQGEAAEIDAVVAAVHKYVHSDEPLEKARELILQNNMKLSEGAALNRTDALKQIEWFKAEGSVPANLKGEKILTSDAHEAAQ</sequence>
<dbReference type="GO" id="GO:0042597">
    <property type="term" value="C:periplasmic space"/>
    <property type="evidence" value="ECO:0007669"/>
    <property type="project" value="UniProtKB-SubCell"/>
</dbReference>
<dbReference type="AlphaFoldDB" id="A0A380MUK6"/>
<dbReference type="SMART" id="SM00062">
    <property type="entry name" value="PBPb"/>
    <property type="match status" value="1"/>
</dbReference>
<reference evidence="6 7" key="1">
    <citation type="submission" date="2018-06" db="EMBL/GenBank/DDBJ databases">
        <authorList>
            <consortium name="Pathogen Informatics"/>
            <person name="Doyle S."/>
        </authorList>
    </citation>
    <scope>NUCLEOTIDE SEQUENCE [LARGE SCALE GENOMIC DNA]</scope>
    <source>
        <strain evidence="6 7">NCTC10717</strain>
    </source>
</reference>
<evidence type="ECO:0000259" key="5">
    <source>
        <dbReference type="SMART" id="SM00062"/>
    </source>
</evidence>
<dbReference type="Gene3D" id="3.40.190.10">
    <property type="entry name" value="Periplasmic binding protein-like II"/>
    <property type="match status" value="2"/>
</dbReference>
<name>A0A380MUK6_9GAMM</name>
<dbReference type="PANTHER" id="PTHR30024">
    <property type="entry name" value="ALIPHATIC SULFONATES-BINDING PROTEIN-RELATED"/>
    <property type="match status" value="1"/>
</dbReference>
<feature type="chain" id="PRO_5017021257" evidence="4">
    <location>
        <begin position="21"/>
        <end position="333"/>
    </location>
</feature>
<gene>
    <name evidence="6" type="ORF">NCTC10717_00764</name>
</gene>
<feature type="domain" description="Solute-binding protein family 3/N-terminal" evidence="5">
    <location>
        <begin position="22"/>
        <end position="256"/>
    </location>
</feature>
<dbReference type="InterPro" id="IPR001638">
    <property type="entry name" value="Solute-binding_3/MltF_N"/>
</dbReference>
<keyword evidence="3 4" id="KW-0732">Signal</keyword>
<evidence type="ECO:0000256" key="2">
    <source>
        <dbReference type="ARBA" id="ARBA00010742"/>
    </source>
</evidence>
<dbReference type="PANTHER" id="PTHR30024:SF47">
    <property type="entry name" value="TAURINE-BINDING PERIPLASMIC PROTEIN"/>
    <property type="match status" value="1"/>
</dbReference>
<dbReference type="SUPFAM" id="SSF53850">
    <property type="entry name" value="Periplasmic binding protein-like II"/>
    <property type="match status" value="1"/>
</dbReference>
<comment type="similarity">
    <text evidence="2">Belongs to the bacterial solute-binding protein SsuA/TauA family.</text>
</comment>
<dbReference type="OrthoDB" id="5292144at2"/>
<dbReference type="RefSeq" id="WP_115218052.1">
    <property type="nucleotide sequence ID" value="NZ_UHIA01000004.1"/>
</dbReference>
<evidence type="ECO:0000256" key="1">
    <source>
        <dbReference type="ARBA" id="ARBA00004418"/>
    </source>
</evidence>
<evidence type="ECO:0000313" key="6">
    <source>
        <dbReference type="EMBL" id="SUO95864.1"/>
    </source>
</evidence>
<dbReference type="EMBL" id="UHIA01000004">
    <property type="protein sequence ID" value="SUO95864.1"/>
    <property type="molecule type" value="Genomic_DNA"/>
</dbReference>
<evidence type="ECO:0000256" key="3">
    <source>
        <dbReference type="ARBA" id="ARBA00022729"/>
    </source>
</evidence>
<evidence type="ECO:0000256" key="4">
    <source>
        <dbReference type="SAM" id="SignalP"/>
    </source>
</evidence>
<dbReference type="InterPro" id="IPR015168">
    <property type="entry name" value="SsuA/THI5"/>
</dbReference>
<proteinExistence type="inferred from homology"/>